<organism evidence="1 2">
    <name type="scientific">Halosquirtibacter laminarini</name>
    <dbReference type="NCBI Taxonomy" id="3374600"/>
    <lineage>
        <taxon>Bacteria</taxon>
        <taxon>Pseudomonadati</taxon>
        <taxon>Bacteroidota</taxon>
        <taxon>Bacteroidia</taxon>
        <taxon>Marinilabiliales</taxon>
        <taxon>Prolixibacteraceae</taxon>
        <taxon>Halosquirtibacter</taxon>
    </lineage>
</organism>
<proteinExistence type="predicted"/>
<name>A0AC61NJE3_9BACT</name>
<gene>
    <name evidence="1" type="ORF">K4L44_08550</name>
</gene>
<evidence type="ECO:0000313" key="2">
    <source>
        <dbReference type="Proteomes" id="UP000826212"/>
    </source>
</evidence>
<reference evidence="1" key="1">
    <citation type="submission" date="2021-08" db="EMBL/GenBank/DDBJ databases">
        <title>Novel anaerobic bacterium isolated from sea squirt in East Sea, Republic of Korea.</title>
        <authorList>
            <person name="Nguyen T.H."/>
            <person name="Li Z."/>
            <person name="Lee Y.-J."/>
            <person name="Ko J."/>
            <person name="Kim S.-G."/>
        </authorList>
    </citation>
    <scope>NUCLEOTIDE SEQUENCE</scope>
    <source>
        <strain evidence="1">KCTC 25031</strain>
    </source>
</reference>
<dbReference type="EMBL" id="CP081303">
    <property type="protein sequence ID" value="QZE15865.1"/>
    <property type="molecule type" value="Genomic_DNA"/>
</dbReference>
<keyword evidence="2" id="KW-1185">Reference proteome</keyword>
<dbReference type="Proteomes" id="UP000826212">
    <property type="component" value="Chromosome"/>
</dbReference>
<evidence type="ECO:0000313" key="1">
    <source>
        <dbReference type="EMBL" id="QZE15865.1"/>
    </source>
</evidence>
<sequence length="1670" mass="184466">MKTIFRSLLLILLLCFHFEGKAQLSKKHYIPPFYGNVSIDDHVRFNEKARYDKEFAKKNIADGYDSMGYFTIYLSTNETTPFDVIIRGGDGTVLKTIKGLSSSNSDIYKVPTLIYEFLKKESLSQPLFVKKNDRGKVLQNKGLILEGDHEFFVNLRIVTRAQGASLTSKGMIAAGTHFFAGFMRSVFSPYNNNNSHFISMIALENNTELTISDRDFNWFTRNQNSLDGWTNLGGNKYSRLFNKGETITLGYDASNYRGSYNYGDEFDAPNGTEIESTKPIVVNTGSWASSTYNDTRRDIGFDQIVPSNIVGSEYILVRGQGNVCTDKRLNWKDRELGDKTKHGENVMVIATEANTEVKFYNNKGKPFKTHHFDNKGDACFFDFEIYGRKKTSLRQSVYFTSTKPVYVYQTMTGSSTAPQTNGMSFIPPLKCTSDYKVTIPLARAAEGEGRNKDQRLNTVIKGSTKSKSLRIRNSSSEVDPADITYYNIGGVDNWFAFSYNIDKNDDYVIENINMDPINVALYGESGNVGSAGYYSGFGTRPLTVPELAVDGAVESCGTNTRIVVANNQPGWRYRWYKNESVIAGAEDPSYTTTGSGFYAVEAILDCDGKASKTYPSDPIFLSPCLSVEASKSAQEGERLDVHVSLSESIPVDVSYDLELVTTTGEGSAQRTKDFQVIGTLTGLTIPANQTTKTISFDLIDDAMREPDETFAIRVTRCSVAKVNIGTCLVTIKDNDLNRPTFTMELEDDAWKDGINEDGSEGKDITVKIRLAEKSGYAISVDYAFVDKTAKRGEDYQAIDGTLSFAPEEQEKEIHFRVLNDALYDVESSETFGIRLSNVVEASLSAMREKQVSIVDDERKPQFYVTSSSVLTAREGEPLQIRYRLEYPMDTTYISHYATETSSDEGFATAGADYVAIARRSFTIPKGATEGTAEVTTLEDGLKEPQEKLYFTFDDSPLAQVNDRKVSLFIIDTDAKPQLTFASEVKGKEGDIITVTLTLTSAVDQDVAVQVRYLDGTAKKGEDYRVSTTSLTIPRGTTSATFTIPTIQDTEEEGDEMFYASVATTSSLVELPNANFTTVIEDDDSTPVARDDYKSIDEGKSLSFSFAENDSPGDIPIQGYKIVSYDFPDSEIEFDRKTGNFKYTPSAHYSGTHTLTYYFFDADGDRTRNATVTVTVKEVDDVPVAIDDMYTISERTSLDYHKLSANVLANDEETGDGVTVSLVEDVRHGTLKLNSDGTFEYEPDAQFFSTYALSPTIPHENFTYKITDQKQSNQTSTAKCQVSVRYYNNFRPKVVDDHISTNDKTPVSIDPLQNDIDRDGVVTIDKESFAIVSKSGAAAVSYEKGLLKITPVDGVEETVVVEYQIKDLAFDGQLSKTSNVGRITIVISRTNRIPVAVCGTVRDFYLSKSGNPVLEARLLDNGSTDPDGDDLDFKIESSLWGSQSSVVLNCDYLGVDIPVTLVVTDTNGASSRCSTHITVKDTITPKLDGFVQEDLTYSIPKGATAREVFYNTPMYLDNCGGRILPTRTSGAASGSSFGIGSHLILFEASDASGNRGKEISFTIHIMELTPKLSIEKSSRVLCEGESCELGVDIKGGIGNTTIAFYLDGLLFPDVIFSKNAKGVYSALWLHLPKGDHQIKVKVTDESGTISESDSLPIDVKGKPNSLKIKED</sequence>
<accession>A0AC61NJE3</accession>
<protein>
    <submittedName>
        <fullName evidence="1">HYR domain-containing protein</fullName>
    </submittedName>
</protein>